<sequence>MSTSFRTEKDSLGEVQVPNDKLWGAQTQRSLLHFSIGDDLIPKEMVTAYAILKKAAALANHEDGRLSQEKSELIVKVCDEILSGKHHDMFPLHVWMTGSGTQFNMNMNEVIANRCSQLSGFPLGSKKPVHPNDDVNMSQSSNDSFPSAMYMATAIGVTHQLSPAISQLRDSLNTKSKAWMDVVKIGRTHLQDATPLTVGQEFSGYVGMLDDDLIRINDALKSVYCLALGGTAVGTGINAAAGFAQAVAKQIAKLTQLPFVSAPNKFTVQGSHDALVQLSGTLKTLAVSLYKIANDIRLLSCGPRAGFYELLIPANEPGSSIMPGKVNPTQCEAMTMAAVQVMANDMAVTFGGAGGYLEMNVYKPLMIFNIMKSIRILTDTMNNFREFLVEGMQLNEKKIASYVERSLMLVTALSPVIGYDKASQIAHYALDHDLSLKEAALKLNFISSEEFDKAMDPKKMIHPLR</sequence>
<dbReference type="InterPro" id="IPR024083">
    <property type="entry name" value="Fumarase/histidase_N"/>
</dbReference>
<feature type="binding site" evidence="3">
    <location>
        <position position="188"/>
    </location>
    <ligand>
        <name>substrate</name>
    </ligand>
</feature>
<dbReference type="Pfam" id="PF00206">
    <property type="entry name" value="Lyase_1"/>
    <property type="match status" value="1"/>
</dbReference>
<feature type="binding site" evidence="3">
    <location>
        <begin position="99"/>
        <end position="101"/>
    </location>
    <ligand>
        <name>substrate</name>
    </ligand>
</feature>
<dbReference type="EMBL" id="LN614830">
    <property type="protein sequence ID" value="CEG62248.1"/>
    <property type="molecule type" value="Genomic_DNA"/>
</dbReference>
<dbReference type="InterPro" id="IPR005677">
    <property type="entry name" value="Fum_hydII"/>
</dbReference>
<feature type="binding site" description="in site B" evidence="3">
    <location>
        <begin position="130"/>
        <end position="133"/>
    </location>
    <ligand>
        <name>substrate</name>
    </ligand>
</feature>
<dbReference type="Proteomes" id="UP000182998">
    <property type="component" value="Unassembled WGS sequence"/>
</dbReference>
<reference evidence="6" key="2">
    <citation type="submission" date="2014-09" db="EMBL/GenBank/DDBJ databases">
        <authorList>
            <person name="GOMEZ-VALERO Laura"/>
        </authorList>
    </citation>
    <scope>NUCLEOTIDE SEQUENCE</scope>
    <source>
        <strain evidence="6">ATCC33218</strain>
    </source>
</reference>
<dbReference type="HOGENOM" id="CLU_021594_4_1_6"/>
<comment type="catalytic activity">
    <reaction evidence="3">
        <text>(S)-malate = fumarate + H2O</text>
        <dbReference type="Rhea" id="RHEA:12460"/>
        <dbReference type="ChEBI" id="CHEBI:15377"/>
        <dbReference type="ChEBI" id="CHEBI:15589"/>
        <dbReference type="ChEBI" id="CHEBI:29806"/>
        <dbReference type="EC" id="4.2.1.2"/>
    </reaction>
</comment>
<dbReference type="OrthoDB" id="9802809at2"/>
<dbReference type="InterPro" id="IPR020557">
    <property type="entry name" value="Fumarate_lyase_CS"/>
</dbReference>
<dbReference type="PRINTS" id="PR00149">
    <property type="entry name" value="FUMRATELYASE"/>
</dbReference>
<dbReference type="GO" id="GO:0005737">
    <property type="term" value="C:cytoplasm"/>
    <property type="evidence" value="ECO:0007669"/>
    <property type="project" value="UniProtKB-SubCell"/>
</dbReference>
<feature type="domain" description="Fumarate lyase N-terminal" evidence="4">
    <location>
        <begin position="13"/>
        <end position="342"/>
    </location>
</feature>
<dbReference type="UniPathway" id="UPA00223">
    <property type="reaction ID" value="UER01007"/>
</dbReference>
<dbReference type="Gene3D" id="1.10.275.10">
    <property type="entry name" value="Fumarase/aspartase (N-terminal domain)"/>
    <property type="match status" value="1"/>
</dbReference>
<dbReference type="GO" id="GO:0006108">
    <property type="term" value="P:malate metabolic process"/>
    <property type="evidence" value="ECO:0007669"/>
    <property type="project" value="TreeGrafter"/>
</dbReference>
<dbReference type="STRING" id="451.B6N58_13890"/>
<accession>A0A098GIE2</accession>
<dbReference type="FunFam" id="1.20.200.10:FF:000001">
    <property type="entry name" value="Fumarate hydratase, mitochondrial"/>
    <property type="match status" value="1"/>
</dbReference>
<dbReference type="InterPro" id="IPR022761">
    <property type="entry name" value="Fumarate_lyase_N"/>
</dbReference>
<proteinExistence type="inferred from homology"/>
<gene>
    <name evidence="3 6" type="primary">fumC</name>
    <name evidence="6" type="ORF">LMI_3018</name>
    <name evidence="7" type="ORF">SAMN02982997_00746</name>
</gene>
<dbReference type="Gene3D" id="1.10.40.30">
    <property type="entry name" value="Fumarase/aspartase (C-terminal domain)"/>
    <property type="match status" value="1"/>
</dbReference>
<feature type="binding site" evidence="3">
    <location>
        <begin position="325"/>
        <end position="327"/>
    </location>
    <ligand>
        <name>substrate</name>
    </ligand>
</feature>
<dbReference type="EC" id="4.2.1.2" evidence="3"/>
<evidence type="ECO:0000256" key="2">
    <source>
        <dbReference type="ARBA" id="ARBA00023239"/>
    </source>
</evidence>
<dbReference type="SUPFAM" id="SSF48557">
    <property type="entry name" value="L-aspartase-like"/>
    <property type="match status" value="1"/>
</dbReference>
<dbReference type="InterPro" id="IPR018951">
    <property type="entry name" value="Fumarase_C_C"/>
</dbReference>
<reference evidence="8" key="1">
    <citation type="submission" date="2014-09" db="EMBL/GenBank/DDBJ databases">
        <authorList>
            <person name="Gomez-Valero L."/>
        </authorList>
    </citation>
    <scope>NUCLEOTIDE SEQUENCE [LARGE SCALE GENOMIC DNA]</scope>
    <source>
        <strain evidence="8">ATCC33218</strain>
    </source>
</reference>
<evidence type="ECO:0000256" key="3">
    <source>
        <dbReference type="HAMAP-Rule" id="MF_00743"/>
    </source>
</evidence>
<comment type="function">
    <text evidence="3">Involved in the TCA cycle. Catalyzes the stereospecific interconversion of fumarate to L-malate.</text>
</comment>
<dbReference type="InterPro" id="IPR008948">
    <property type="entry name" value="L-Aspartase-like"/>
</dbReference>
<evidence type="ECO:0000259" key="5">
    <source>
        <dbReference type="Pfam" id="PF10415"/>
    </source>
</evidence>
<dbReference type="InterPro" id="IPR000362">
    <property type="entry name" value="Fumarate_lyase_fam"/>
</dbReference>
<dbReference type="AlphaFoldDB" id="A0A098GIE2"/>
<dbReference type="EMBL" id="FMVN01000003">
    <property type="protein sequence ID" value="SCY06135.1"/>
    <property type="molecule type" value="Genomic_DNA"/>
</dbReference>
<dbReference type="GO" id="GO:0004333">
    <property type="term" value="F:fumarate hydratase activity"/>
    <property type="evidence" value="ECO:0007669"/>
    <property type="project" value="UniProtKB-UniRule"/>
</dbReference>
<organism evidence="6 8">
    <name type="scientific">Legionella micdadei</name>
    <name type="common">Tatlockia micdadei</name>
    <dbReference type="NCBI Taxonomy" id="451"/>
    <lineage>
        <taxon>Bacteria</taxon>
        <taxon>Pseudomonadati</taxon>
        <taxon>Pseudomonadota</taxon>
        <taxon>Gammaproteobacteria</taxon>
        <taxon>Legionellales</taxon>
        <taxon>Legionellaceae</taxon>
        <taxon>Legionella</taxon>
    </lineage>
</organism>
<evidence type="ECO:0000313" key="6">
    <source>
        <dbReference type="EMBL" id="CEG62248.1"/>
    </source>
</evidence>
<feature type="active site" description="Proton donor/acceptor" evidence="3">
    <location>
        <position position="189"/>
    </location>
</feature>
<evidence type="ECO:0000259" key="4">
    <source>
        <dbReference type="Pfam" id="PF00206"/>
    </source>
</evidence>
<dbReference type="PANTHER" id="PTHR11444">
    <property type="entry name" value="ASPARTATEAMMONIA/ARGININOSUCCINATE/ADENYLOSUCCINATE LYASE"/>
    <property type="match status" value="1"/>
</dbReference>
<dbReference type="RefSeq" id="WP_045100337.1">
    <property type="nucleotide sequence ID" value="NZ_CP020614.1"/>
</dbReference>
<dbReference type="Pfam" id="PF10415">
    <property type="entry name" value="FumaraseC_C"/>
    <property type="match status" value="1"/>
</dbReference>
<keyword evidence="2 3" id="KW-0456">Lyase</keyword>
<evidence type="ECO:0000313" key="7">
    <source>
        <dbReference type="EMBL" id="SCY06135.1"/>
    </source>
</evidence>
<dbReference type="FunFam" id="1.10.40.30:FF:000002">
    <property type="entry name" value="Fumarate hydratase class II"/>
    <property type="match status" value="1"/>
</dbReference>
<feature type="site" description="Important for catalytic activity" evidence="3">
    <location>
        <position position="332"/>
    </location>
</feature>
<evidence type="ECO:0000313" key="9">
    <source>
        <dbReference type="Proteomes" id="UP000182998"/>
    </source>
</evidence>
<dbReference type="NCBIfam" id="TIGR00979">
    <property type="entry name" value="fumC_II"/>
    <property type="match status" value="1"/>
</dbReference>
<comment type="similarity">
    <text evidence="1 3">Belongs to the class-II fumarase/aspartase family. Fumarase subfamily.</text>
</comment>
<dbReference type="KEGG" id="tmc:LMI_3018"/>
<protein>
    <recommendedName>
        <fullName evidence="3">Fumarate hydratase class II</fullName>
        <shortName evidence="3">Fumarase C</shortName>
        <ecNumber evidence="3">4.2.1.2</ecNumber>
    </recommendedName>
    <alternativeName>
        <fullName evidence="3">Aerobic fumarase</fullName>
    </alternativeName>
    <alternativeName>
        <fullName evidence="3">Iron-independent fumarase</fullName>
    </alternativeName>
</protein>
<feature type="binding site" evidence="3">
    <location>
        <begin position="140"/>
        <end position="142"/>
    </location>
    <ligand>
        <name>substrate</name>
    </ligand>
</feature>
<feature type="binding site" evidence="3">
    <location>
        <position position="320"/>
    </location>
    <ligand>
        <name>substrate</name>
    </ligand>
</feature>
<feature type="active site" evidence="3">
    <location>
        <position position="319"/>
    </location>
</feature>
<dbReference type="FunFam" id="1.10.275.10:FF:000001">
    <property type="entry name" value="Fumarate hydratase, mitochondrial"/>
    <property type="match status" value="1"/>
</dbReference>
<dbReference type="PATRIC" id="fig|451.8.peg.818"/>
<dbReference type="GO" id="GO:0006099">
    <property type="term" value="P:tricarboxylic acid cycle"/>
    <property type="evidence" value="ECO:0007669"/>
    <property type="project" value="UniProtKB-UniRule"/>
</dbReference>
<dbReference type="Proteomes" id="UP000032414">
    <property type="component" value="Chromosome I"/>
</dbReference>
<name>A0A098GIE2_LEGMI</name>
<comment type="pathway">
    <text evidence="3">Carbohydrate metabolism; tricarboxylic acid cycle; (S)-malate from fumarate: step 1/1.</text>
</comment>
<feature type="domain" description="Fumarase C C-terminal" evidence="5">
    <location>
        <begin position="409"/>
        <end position="462"/>
    </location>
</feature>
<keyword evidence="3" id="KW-0816">Tricarboxylic acid cycle</keyword>
<comment type="subunit">
    <text evidence="3">Homotetramer.</text>
</comment>
<dbReference type="PANTHER" id="PTHR11444:SF1">
    <property type="entry name" value="FUMARATE HYDRATASE, MITOCHONDRIAL"/>
    <property type="match status" value="1"/>
</dbReference>
<evidence type="ECO:0000256" key="1">
    <source>
        <dbReference type="ARBA" id="ARBA00009084"/>
    </source>
</evidence>
<comment type="subcellular location">
    <subcellularLocation>
        <location evidence="3">Cytoplasm</location>
    </subcellularLocation>
</comment>
<dbReference type="HAMAP" id="MF_00743">
    <property type="entry name" value="FumaraseC"/>
    <property type="match status" value="1"/>
</dbReference>
<reference evidence="7 9" key="3">
    <citation type="submission" date="2016-10" db="EMBL/GenBank/DDBJ databases">
        <authorList>
            <person name="Varghese N."/>
            <person name="Submissions S."/>
        </authorList>
    </citation>
    <scope>NUCLEOTIDE SEQUENCE [LARGE SCALE GENOMIC DNA]</scope>
    <source>
        <strain evidence="7 9">ATCC 33218</strain>
    </source>
</reference>
<dbReference type="PROSITE" id="PS00163">
    <property type="entry name" value="FUMARATE_LYASES"/>
    <property type="match status" value="1"/>
</dbReference>
<comment type="miscellaneous">
    <text evidence="3">There are 2 substrate-binding sites: the catalytic A site, and the non-catalytic B site that may play a role in the transfer of substrate or product between the active site and the solvent. Alternatively, the B site may bind allosteric effectors.</text>
</comment>
<evidence type="ECO:0000313" key="8">
    <source>
        <dbReference type="Proteomes" id="UP000032414"/>
    </source>
</evidence>
<dbReference type="CDD" id="cd01362">
    <property type="entry name" value="Fumarase_classII"/>
    <property type="match status" value="1"/>
</dbReference>
<keyword evidence="3" id="KW-0963">Cytoplasm</keyword>
<dbReference type="Gene3D" id="1.20.200.10">
    <property type="entry name" value="Fumarase/aspartase (Central domain)"/>
    <property type="match status" value="1"/>
</dbReference>
<keyword evidence="9" id="KW-1185">Reference proteome</keyword>
<dbReference type="GO" id="GO:0006106">
    <property type="term" value="P:fumarate metabolic process"/>
    <property type="evidence" value="ECO:0007669"/>
    <property type="project" value="InterPro"/>
</dbReference>
<dbReference type="NCBIfam" id="NF008909">
    <property type="entry name" value="PRK12273.1"/>
    <property type="match status" value="1"/>
</dbReference>